<keyword evidence="1" id="KW-0805">Transcription regulation</keyword>
<evidence type="ECO:0000259" key="4">
    <source>
        <dbReference type="PROSITE" id="PS50949"/>
    </source>
</evidence>
<dbReference type="GO" id="GO:0000976">
    <property type="term" value="F:transcription cis-regulatory region binding"/>
    <property type="evidence" value="ECO:0007669"/>
    <property type="project" value="TreeGrafter"/>
</dbReference>
<dbReference type="PANTHER" id="PTHR30146">
    <property type="entry name" value="LACI-RELATED TRANSCRIPTIONAL REPRESSOR"/>
    <property type="match status" value="1"/>
</dbReference>
<dbReference type="SUPFAM" id="SSF46785">
    <property type="entry name" value="Winged helix' DNA-binding domain"/>
    <property type="match status" value="1"/>
</dbReference>
<gene>
    <name evidence="5" type="ORF">EDD63_10487</name>
</gene>
<dbReference type="RefSeq" id="WP_134168117.1">
    <property type="nucleotide sequence ID" value="NZ_SODD01000004.1"/>
</dbReference>
<keyword evidence="3" id="KW-0804">Transcription</keyword>
<evidence type="ECO:0000256" key="2">
    <source>
        <dbReference type="ARBA" id="ARBA00023125"/>
    </source>
</evidence>
<dbReference type="SMART" id="SM00345">
    <property type="entry name" value="HTH_GNTR"/>
    <property type="match status" value="1"/>
</dbReference>
<organism evidence="5 6">
    <name type="scientific">Breznakia blatticola</name>
    <dbReference type="NCBI Taxonomy" id="1754012"/>
    <lineage>
        <taxon>Bacteria</taxon>
        <taxon>Bacillati</taxon>
        <taxon>Bacillota</taxon>
        <taxon>Erysipelotrichia</taxon>
        <taxon>Erysipelotrichales</taxon>
        <taxon>Erysipelotrichaceae</taxon>
        <taxon>Breznakia</taxon>
    </lineage>
</organism>
<keyword evidence="2" id="KW-0238">DNA-binding</keyword>
<dbReference type="PROSITE" id="PS50949">
    <property type="entry name" value="HTH_GNTR"/>
    <property type="match status" value="1"/>
</dbReference>
<evidence type="ECO:0000313" key="6">
    <source>
        <dbReference type="Proteomes" id="UP000294743"/>
    </source>
</evidence>
<sequence length="363" mass="41360">MTKAKYMVVANWIKDQIDKGSLHHGDKIQTEAKISKQFGYSRQTIRQAISLLINEGLLESTQGSGTYVKKSKRSEKESKVVGVITTYNTDYIFPRILGGIEEVLADHEYAMQLGFTHNRVSDERRALELMIQSNVDGFIIEPTRSALPNPNMDLYQSLMDQGYPLLFINASYQVLPSVHVALDDRKTGQMIYEYVYERGHRRIFSFFKYDDIQGHLRYSGANDASKLHGQQISDEDIFWYSTDDFEKGFMNEMLLDKLKDYTAILCYNDALAYQLLEFLEAHDIKVPEQISIVSVDHTDFIGKSDVEITSVAHPLQKLGSTAAKTMLEMIQKPTYNKSVDFQPKLVEGNSVKNIQQNGGGYDE</sequence>
<reference evidence="5 6" key="1">
    <citation type="submission" date="2019-03" db="EMBL/GenBank/DDBJ databases">
        <title>Genomic Encyclopedia of Type Strains, Phase IV (KMG-IV): sequencing the most valuable type-strain genomes for metagenomic binning, comparative biology and taxonomic classification.</title>
        <authorList>
            <person name="Goeker M."/>
        </authorList>
    </citation>
    <scope>NUCLEOTIDE SEQUENCE [LARGE SCALE GENOMIC DNA]</scope>
    <source>
        <strain evidence="5 6">DSM 28867</strain>
    </source>
</reference>
<dbReference type="CDD" id="cd01541">
    <property type="entry name" value="PBP1_AraR"/>
    <property type="match status" value="1"/>
</dbReference>
<dbReference type="Proteomes" id="UP000294743">
    <property type="component" value="Unassembled WGS sequence"/>
</dbReference>
<evidence type="ECO:0000256" key="1">
    <source>
        <dbReference type="ARBA" id="ARBA00023015"/>
    </source>
</evidence>
<dbReference type="InterPro" id="IPR046335">
    <property type="entry name" value="LacI/GalR-like_sensor"/>
</dbReference>
<name>A0A4V3G961_9FIRM</name>
<feature type="domain" description="HTH gntR-type" evidence="4">
    <location>
        <begin position="3"/>
        <end position="71"/>
    </location>
</feature>
<dbReference type="Gene3D" id="1.10.10.10">
    <property type="entry name" value="Winged helix-like DNA-binding domain superfamily/Winged helix DNA-binding domain"/>
    <property type="match status" value="1"/>
</dbReference>
<dbReference type="SUPFAM" id="SSF53822">
    <property type="entry name" value="Periplasmic binding protein-like I"/>
    <property type="match status" value="1"/>
</dbReference>
<dbReference type="Gene3D" id="3.40.50.2300">
    <property type="match status" value="2"/>
</dbReference>
<accession>A0A4V3G961</accession>
<comment type="caution">
    <text evidence="5">The sequence shown here is derived from an EMBL/GenBank/DDBJ whole genome shotgun (WGS) entry which is preliminary data.</text>
</comment>
<dbReference type="InterPro" id="IPR036388">
    <property type="entry name" value="WH-like_DNA-bd_sf"/>
</dbReference>
<proteinExistence type="predicted"/>
<dbReference type="PRINTS" id="PR00035">
    <property type="entry name" value="HTHGNTR"/>
</dbReference>
<dbReference type="Pfam" id="PF13377">
    <property type="entry name" value="Peripla_BP_3"/>
    <property type="match status" value="1"/>
</dbReference>
<dbReference type="GO" id="GO:0003700">
    <property type="term" value="F:DNA-binding transcription factor activity"/>
    <property type="evidence" value="ECO:0007669"/>
    <property type="project" value="InterPro"/>
</dbReference>
<evidence type="ECO:0000313" key="5">
    <source>
        <dbReference type="EMBL" id="TDW25557.1"/>
    </source>
</evidence>
<dbReference type="PANTHER" id="PTHR30146:SF150">
    <property type="entry name" value="ARABINOSE METABOLISM TRANSCRIPTIONAL REPRESSOR"/>
    <property type="match status" value="1"/>
</dbReference>
<dbReference type="InterPro" id="IPR028082">
    <property type="entry name" value="Peripla_BP_I"/>
</dbReference>
<evidence type="ECO:0000256" key="3">
    <source>
        <dbReference type="ARBA" id="ARBA00023163"/>
    </source>
</evidence>
<dbReference type="AlphaFoldDB" id="A0A4V3G961"/>
<dbReference type="Pfam" id="PF00392">
    <property type="entry name" value="GntR"/>
    <property type="match status" value="1"/>
</dbReference>
<dbReference type="OrthoDB" id="457376at2"/>
<dbReference type="InterPro" id="IPR036390">
    <property type="entry name" value="WH_DNA-bd_sf"/>
</dbReference>
<dbReference type="InterPro" id="IPR033532">
    <property type="entry name" value="AraR_ligand_bind_dom"/>
</dbReference>
<dbReference type="EMBL" id="SODD01000004">
    <property type="protein sequence ID" value="TDW25557.1"/>
    <property type="molecule type" value="Genomic_DNA"/>
</dbReference>
<dbReference type="InterPro" id="IPR000524">
    <property type="entry name" value="Tscrpt_reg_HTH_GntR"/>
</dbReference>
<protein>
    <submittedName>
        <fullName evidence="5">GntR family transcriptional regulator of arabinose operon</fullName>
    </submittedName>
</protein>
<dbReference type="CDD" id="cd07377">
    <property type="entry name" value="WHTH_GntR"/>
    <property type="match status" value="1"/>
</dbReference>
<keyword evidence="6" id="KW-1185">Reference proteome</keyword>